<keyword evidence="4" id="KW-0533">Nickel</keyword>
<evidence type="ECO:0000256" key="3">
    <source>
        <dbReference type="ARBA" id="ARBA00022448"/>
    </source>
</evidence>
<evidence type="ECO:0000256" key="7">
    <source>
        <dbReference type="ARBA" id="ARBA00023136"/>
    </source>
</evidence>
<comment type="similarity">
    <text evidence="2 8">Belongs to the NiCoT transporter (TC 2.A.52) family.</text>
</comment>
<proteinExistence type="inferred from homology"/>
<evidence type="ECO:0000256" key="6">
    <source>
        <dbReference type="ARBA" id="ARBA00022989"/>
    </source>
</evidence>
<dbReference type="GO" id="GO:0012505">
    <property type="term" value="C:endomembrane system"/>
    <property type="evidence" value="ECO:0007669"/>
    <property type="project" value="UniProtKB-SubCell"/>
</dbReference>
<dbReference type="EMBL" id="WIVW01000044">
    <property type="protein sequence ID" value="MQU28947.1"/>
    <property type="molecule type" value="Genomic_DNA"/>
</dbReference>
<evidence type="ECO:0000313" key="11">
    <source>
        <dbReference type="Proteomes" id="UP000437970"/>
    </source>
</evidence>
<evidence type="ECO:0000313" key="9">
    <source>
        <dbReference type="EMBL" id="MQT82500.1"/>
    </source>
</evidence>
<protein>
    <recommendedName>
        <fullName evidence="8">Nickel/cobalt efflux system</fullName>
    </recommendedName>
</protein>
<dbReference type="InterPro" id="IPR011541">
    <property type="entry name" value="Ni/Co_transpt_high_affinity"/>
</dbReference>
<dbReference type="PANTHER" id="PTHR31611:SF0">
    <property type="entry name" value="HIGH-AFFINITY NICKEL TRANSPORT PROTEIN NIC1"/>
    <property type="match status" value="1"/>
</dbReference>
<comment type="subcellular location">
    <subcellularLocation>
        <location evidence="8">Cell membrane</location>
        <topology evidence="8">Multi-pass membrane protein</topology>
    </subcellularLocation>
    <subcellularLocation>
        <location evidence="1">Endomembrane system</location>
        <topology evidence="1">Multi-pass membrane protein</topology>
    </subcellularLocation>
</comment>
<evidence type="ECO:0000256" key="5">
    <source>
        <dbReference type="ARBA" id="ARBA00022692"/>
    </source>
</evidence>
<name>A0A6A7Z4Z4_9PSED</name>
<evidence type="ECO:0000256" key="8">
    <source>
        <dbReference type="RuleBase" id="RU362101"/>
    </source>
</evidence>
<evidence type="ECO:0000256" key="1">
    <source>
        <dbReference type="ARBA" id="ARBA00004127"/>
    </source>
</evidence>
<dbReference type="InterPro" id="IPR004688">
    <property type="entry name" value="Ni/Co_transpt"/>
</dbReference>
<dbReference type="GO" id="GO:0015099">
    <property type="term" value="F:nickel cation transmembrane transporter activity"/>
    <property type="evidence" value="ECO:0007669"/>
    <property type="project" value="UniProtKB-UniRule"/>
</dbReference>
<dbReference type="GO" id="GO:0005886">
    <property type="term" value="C:plasma membrane"/>
    <property type="evidence" value="ECO:0007669"/>
    <property type="project" value="UniProtKB-SubCell"/>
</dbReference>
<feature type="transmembrane region" description="Helical" evidence="8">
    <location>
        <begin position="201"/>
        <end position="223"/>
    </location>
</feature>
<reference evidence="9 11" key="1">
    <citation type="submission" date="2019-10" db="EMBL/GenBank/DDBJ databases">
        <title>Evaluation of single-gene subtyping targets for Pseudomonas.</title>
        <authorList>
            <person name="Reichler S.J."/>
            <person name="Orsi R.H."/>
            <person name="Wiedmann M."/>
            <person name="Martin N.H."/>
            <person name="Murphy S.I."/>
        </authorList>
    </citation>
    <scope>NUCLEOTIDE SEQUENCE</scope>
    <source>
        <strain evidence="10 11">FSL R10-1984</strain>
        <strain evidence="9">FSL R10-2339</strain>
    </source>
</reference>
<evidence type="ECO:0000256" key="4">
    <source>
        <dbReference type="ARBA" id="ARBA00022596"/>
    </source>
</evidence>
<dbReference type="AlphaFoldDB" id="A0A6A7Z4Z4"/>
<feature type="transmembrane region" description="Helical" evidence="8">
    <location>
        <begin position="87"/>
        <end position="115"/>
    </location>
</feature>
<dbReference type="RefSeq" id="WP_153382006.1">
    <property type="nucleotide sequence ID" value="NZ_WIVW01000044.1"/>
</dbReference>
<keyword evidence="5 8" id="KW-0812">Transmembrane</keyword>
<feature type="transmembrane region" description="Helical" evidence="8">
    <location>
        <begin position="271"/>
        <end position="298"/>
    </location>
</feature>
<feature type="transmembrane region" description="Helical" evidence="8">
    <location>
        <begin position="20"/>
        <end position="40"/>
    </location>
</feature>
<accession>A0A6A7Z4Z4</accession>
<comment type="caution">
    <text evidence="9">The sequence shown here is derived from an EMBL/GenBank/DDBJ whole genome shotgun (WGS) entry which is preliminary data.</text>
</comment>
<evidence type="ECO:0000313" key="10">
    <source>
        <dbReference type="EMBL" id="MQU28947.1"/>
    </source>
</evidence>
<feature type="transmembrane region" description="Helical" evidence="8">
    <location>
        <begin position="229"/>
        <end position="251"/>
    </location>
</feature>
<keyword evidence="7 8" id="KW-0472">Membrane</keyword>
<feature type="transmembrane region" description="Helical" evidence="8">
    <location>
        <begin position="321"/>
        <end position="342"/>
    </location>
</feature>
<dbReference type="Proteomes" id="UP000437970">
    <property type="component" value="Unassembled WGS sequence"/>
</dbReference>
<dbReference type="PANTHER" id="PTHR31611">
    <property type="entry name" value="HIGH-AFFINITY NICKEL TRANSPORT PROTEIN NIC1"/>
    <property type="match status" value="1"/>
</dbReference>
<feature type="transmembrane region" description="Helical" evidence="8">
    <location>
        <begin position="127"/>
        <end position="153"/>
    </location>
</feature>
<organism evidence="9">
    <name type="scientific">Pseudomonas helleri</name>
    <dbReference type="NCBI Taxonomy" id="1608996"/>
    <lineage>
        <taxon>Bacteria</taxon>
        <taxon>Pseudomonadati</taxon>
        <taxon>Pseudomonadota</taxon>
        <taxon>Gammaproteobacteria</taxon>
        <taxon>Pseudomonadales</taxon>
        <taxon>Pseudomonadaceae</taxon>
        <taxon>Pseudomonas</taxon>
    </lineage>
</organism>
<gene>
    <name evidence="9" type="ORF">GHN86_20885</name>
    <name evidence="10" type="ORF">GHO29_21000</name>
</gene>
<keyword evidence="6 8" id="KW-1133">Transmembrane helix</keyword>
<dbReference type="Pfam" id="PF03824">
    <property type="entry name" value="NicO"/>
    <property type="match status" value="1"/>
</dbReference>
<dbReference type="NCBIfam" id="TIGR00802">
    <property type="entry name" value="nico"/>
    <property type="match status" value="1"/>
</dbReference>
<sequence>MTAIAQLSATAEPTSTTRRAIYLLIGLVAANVLAWAWAFIEFGSNPVLMGTALLAYSFGLRHAVDADHIAAIDNVTRKLMQQGKKPIAVGTWFSLGHSTIVVLASFAIAATAMAFKDDMEWFHETGGLIGTLVSSVFLLLFGLLNLVILISVYKKFKQVKAGQTLAPEELDMLTANKGGLMARIFGRLFNLVNKSWHMYPVGFLFGLGFDTATEIGLLGISATSASHGISLWSIMVFPVLFAVGMALIDSLDNFVMIGAYGWAFSKPIRKLYYNITITAASVVVALFIGGIEALGLIADKLQLTGGVWTPINAITENFGEIGYWIIALFVLCWLVSAANYYVRGYDRLPANAV</sequence>
<evidence type="ECO:0000256" key="2">
    <source>
        <dbReference type="ARBA" id="ARBA00010892"/>
    </source>
</evidence>
<dbReference type="EMBL" id="WIWC01000050">
    <property type="protein sequence ID" value="MQT82500.1"/>
    <property type="molecule type" value="Genomic_DNA"/>
</dbReference>
<keyword evidence="3 8" id="KW-0813">Transport</keyword>